<accession>A0A9P9YI41</accession>
<dbReference type="AlphaFoldDB" id="A0A9P9YI41"/>
<dbReference type="InterPro" id="IPR009003">
    <property type="entry name" value="Peptidase_S1_PA"/>
</dbReference>
<protein>
    <recommendedName>
        <fullName evidence="4">Peptidase S1 domain-containing protein</fullName>
    </recommendedName>
</protein>
<evidence type="ECO:0000313" key="6">
    <source>
        <dbReference type="Proteomes" id="UP001059596"/>
    </source>
</evidence>
<dbReference type="EMBL" id="JAMKOV010000012">
    <property type="protein sequence ID" value="KAI8037419.1"/>
    <property type="molecule type" value="Genomic_DNA"/>
</dbReference>
<reference evidence="5" key="1">
    <citation type="journal article" date="2023" name="Genome Biol. Evol.">
        <title>Long-read-based Genome Assembly of Drosophila gunungcola Reveals Fewer Chemosensory Genes in Flower-breeding Species.</title>
        <authorList>
            <person name="Negi A."/>
            <person name="Liao B.Y."/>
            <person name="Yeh S.D."/>
        </authorList>
    </citation>
    <scope>NUCLEOTIDE SEQUENCE</scope>
    <source>
        <strain evidence="5">Sukarami</strain>
    </source>
</reference>
<dbReference type="Proteomes" id="UP001059596">
    <property type="component" value="Unassembled WGS sequence"/>
</dbReference>
<dbReference type="Pfam" id="PF00089">
    <property type="entry name" value="Trypsin"/>
    <property type="match status" value="1"/>
</dbReference>
<name>A0A9P9YI41_9MUSC</name>
<evidence type="ECO:0000256" key="3">
    <source>
        <dbReference type="SAM" id="SignalP"/>
    </source>
</evidence>
<comment type="similarity">
    <text evidence="2">Belongs to the peptidase S1 family. CLIP subfamily.</text>
</comment>
<dbReference type="SMART" id="SM00020">
    <property type="entry name" value="Tryp_SPc"/>
    <property type="match status" value="1"/>
</dbReference>
<keyword evidence="6" id="KW-1185">Reference proteome</keyword>
<feature type="domain" description="Peptidase S1" evidence="4">
    <location>
        <begin position="35"/>
        <end position="200"/>
    </location>
</feature>
<evidence type="ECO:0000259" key="4">
    <source>
        <dbReference type="PROSITE" id="PS50240"/>
    </source>
</evidence>
<dbReference type="Gene3D" id="2.40.10.10">
    <property type="entry name" value="Trypsin-like serine proteases"/>
    <property type="match status" value="2"/>
</dbReference>
<sequence>MQTSLAWVFLLTLLVSYGDALRFFEEPCGSSRPKVINGQNEVIQAAAWMAAISNATYFLCVGTLINKHFVLAAAHCIYNHGDLFVKFETYPESEPPEMYAASLAVIHHSYVELDRSNDIGLLKLSRPVVYNGFIITNARGIPLNPDSLDVGVAGATRIYDEFRVDSIFKHPLYTHNYKNDIALLKLKRPVIIGNLFIAEV</sequence>
<organism evidence="5 6">
    <name type="scientific">Drosophila gunungcola</name>
    <name type="common">fruit fly</name>
    <dbReference type="NCBI Taxonomy" id="103775"/>
    <lineage>
        <taxon>Eukaryota</taxon>
        <taxon>Metazoa</taxon>
        <taxon>Ecdysozoa</taxon>
        <taxon>Arthropoda</taxon>
        <taxon>Hexapoda</taxon>
        <taxon>Insecta</taxon>
        <taxon>Pterygota</taxon>
        <taxon>Neoptera</taxon>
        <taxon>Endopterygota</taxon>
        <taxon>Diptera</taxon>
        <taxon>Brachycera</taxon>
        <taxon>Muscomorpha</taxon>
        <taxon>Ephydroidea</taxon>
        <taxon>Drosophilidae</taxon>
        <taxon>Drosophila</taxon>
        <taxon>Sophophora</taxon>
    </lineage>
</organism>
<keyword evidence="3" id="KW-0732">Signal</keyword>
<dbReference type="PROSITE" id="PS50240">
    <property type="entry name" value="TRYPSIN_DOM"/>
    <property type="match status" value="1"/>
</dbReference>
<evidence type="ECO:0000256" key="1">
    <source>
        <dbReference type="ARBA" id="ARBA00023157"/>
    </source>
</evidence>
<dbReference type="GO" id="GO:0006508">
    <property type="term" value="P:proteolysis"/>
    <property type="evidence" value="ECO:0007669"/>
    <property type="project" value="InterPro"/>
</dbReference>
<dbReference type="PANTHER" id="PTHR24256">
    <property type="entry name" value="TRYPTASE-RELATED"/>
    <property type="match status" value="1"/>
</dbReference>
<feature type="chain" id="PRO_5040422275" description="Peptidase S1 domain-containing protein" evidence="3">
    <location>
        <begin position="21"/>
        <end position="200"/>
    </location>
</feature>
<feature type="signal peptide" evidence="3">
    <location>
        <begin position="1"/>
        <end position="20"/>
    </location>
</feature>
<keyword evidence="1" id="KW-1015">Disulfide bond</keyword>
<dbReference type="SUPFAM" id="SSF50494">
    <property type="entry name" value="Trypsin-like serine proteases"/>
    <property type="match status" value="2"/>
</dbReference>
<dbReference type="GO" id="GO:0004252">
    <property type="term" value="F:serine-type endopeptidase activity"/>
    <property type="evidence" value="ECO:0007669"/>
    <property type="project" value="InterPro"/>
</dbReference>
<evidence type="ECO:0000313" key="5">
    <source>
        <dbReference type="EMBL" id="KAI8037419.1"/>
    </source>
</evidence>
<evidence type="ECO:0000256" key="2">
    <source>
        <dbReference type="ARBA" id="ARBA00024195"/>
    </source>
</evidence>
<dbReference type="InterPro" id="IPR001314">
    <property type="entry name" value="Peptidase_S1A"/>
</dbReference>
<comment type="caution">
    <text evidence="5">The sequence shown here is derived from an EMBL/GenBank/DDBJ whole genome shotgun (WGS) entry which is preliminary data.</text>
</comment>
<dbReference type="InterPro" id="IPR001254">
    <property type="entry name" value="Trypsin_dom"/>
</dbReference>
<gene>
    <name evidence="5" type="ORF">M5D96_009555</name>
</gene>
<proteinExistence type="inferred from homology"/>
<dbReference type="InterPro" id="IPR043504">
    <property type="entry name" value="Peptidase_S1_PA_chymotrypsin"/>
</dbReference>
<dbReference type="InterPro" id="IPR051487">
    <property type="entry name" value="Ser/Thr_Proteases_Immune/Dev"/>
</dbReference>
<dbReference type="PRINTS" id="PR00722">
    <property type="entry name" value="CHYMOTRYPSIN"/>
</dbReference>